<feature type="compositionally biased region" description="Low complexity" evidence="1">
    <location>
        <begin position="89"/>
        <end position="99"/>
    </location>
</feature>
<dbReference type="AlphaFoldDB" id="A0A1G6T6H1"/>
<dbReference type="EMBL" id="LT629688">
    <property type="protein sequence ID" value="SDD23995.1"/>
    <property type="molecule type" value="Genomic_DNA"/>
</dbReference>
<reference evidence="2 3" key="1">
    <citation type="submission" date="2016-10" db="EMBL/GenBank/DDBJ databases">
        <authorList>
            <person name="de Groot N.N."/>
        </authorList>
    </citation>
    <scope>NUCLEOTIDE SEQUENCE [LARGE SCALE GENOMIC DNA]</scope>
    <source>
        <strain evidence="2 3">MON 2.2</strain>
    </source>
</reference>
<dbReference type="Proteomes" id="UP000198546">
    <property type="component" value="Chromosome i"/>
</dbReference>
<accession>A0A1G6T6H1</accession>
<protein>
    <submittedName>
        <fullName evidence="2">Uncharacterized protein</fullName>
    </submittedName>
</protein>
<evidence type="ECO:0000313" key="3">
    <source>
        <dbReference type="Proteomes" id="UP000198546"/>
    </source>
</evidence>
<evidence type="ECO:0000313" key="2">
    <source>
        <dbReference type="EMBL" id="SDD23995.1"/>
    </source>
</evidence>
<keyword evidence="3" id="KW-1185">Reference proteome</keyword>
<feature type="compositionally biased region" description="Low complexity" evidence="1">
    <location>
        <begin position="1"/>
        <end position="27"/>
    </location>
</feature>
<organism evidence="2 3">
    <name type="scientific">Auraticoccus monumenti</name>
    <dbReference type="NCBI Taxonomy" id="675864"/>
    <lineage>
        <taxon>Bacteria</taxon>
        <taxon>Bacillati</taxon>
        <taxon>Actinomycetota</taxon>
        <taxon>Actinomycetes</taxon>
        <taxon>Propionibacteriales</taxon>
        <taxon>Propionibacteriaceae</taxon>
        <taxon>Auraticoccus</taxon>
    </lineage>
</organism>
<proteinExistence type="predicted"/>
<gene>
    <name evidence="2" type="ORF">SAMN04489747_0524</name>
</gene>
<feature type="compositionally biased region" description="Basic and acidic residues" evidence="1">
    <location>
        <begin position="231"/>
        <end position="243"/>
    </location>
</feature>
<evidence type="ECO:0000256" key="1">
    <source>
        <dbReference type="SAM" id="MobiDB-lite"/>
    </source>
</evidence>
<sequence length="275" mass="28826">MRAASAGPGCGAPSAGPGCAAPSSGPPRCAGAVVRTAEVRGRRRPDRRGAGAPSPGPPSSPRADVPTRRRPATRLELSPHPPLTRHIQAPRPAQSPQGGPRRRGRGDWPQVVASPDLDPTHRGHPPPHHAAPAQPTGGGPRSRRTMWRLATRRRLPDLDLTRRSHSPTGRTRPPLNRWGGRGHSPPRVVSPDPDPTHRGHSPPQGRVRGPTPGSRAERRGAACGRQVAARESVRATQRGDAHGRGPGGAAVGGVGGGWPVRVSGEGRREDEGCAR</sequence>
<feature type="compositionally biased region" description="Basic and acidic residues" evidence="1">
    <location>
        <begin position="264"/>
        <end position="275"/>
    </location>
</feature>
<name>A0A1G6T6H1_9ACTN</name>
<dbReference type="STRING" id="675864.SAMN04489747_0524"/>
<feature type="region of interest" description="Disordered" evidence="1">
    <location>
        <begin position="1"/>
        <end position="275"/>
    </location>
</feature>
<feature type="compositionally biased region" description="Gly residues" evidence="1">
    <location>
        <begin position="244"/>
        <end position="258"/>
    </location>
</feature>
<feature type="compositionally biased region" description="Basic residues" evidence="1">
    <location>
        <begin position="141"/>
        <end position="153"/>
    </location>
</feature>